<sequence>MVRFHAALLWVTILGGGVTEVAARIVHQVRYINTTIISVASVDYSAASSPPDSVLASSSSSSSSSSLPPAVGDYTSQSARPAPTVYTSIVSTSVPAQYVTSIPVNLTSVYYPTDGGPSVTTDAINPENTTVPNRDTDPEVSVVTGPIPPETDCLTLSFGEPVTVYEFADNTTTVTLPIGSNATSTPEFTPTPYCCTEDCNTLNTIIETATSSTTLLPFLSSIGETTTVIITSKNARTVFTAEDTPDYGNGGTPGRTQKQTAGADRTANGILPTFPGAKPFATTSSPTPPTPTGGGGGGSSGDSPVESDRPDGSFGGSSDGQSTGGSSNGGAGGPASGNSPGGDGSSGGSSSGGSSGGSSGNSPSGGSSGGNTPGGSSSGGSSNGGSSGGGASSDGSSGENSSSGSSSGASSSGGTSNEGSPSGSENGSAGGGSTGASSNSEQHGSGSGSGTTSVNIGGVPVILSPTNVIINGETYAPNASPTTVVFDHQTFTVNPSQVIAPGTILDVPSQQSAIAVPSPTLSVIGGVTISLGGSVAWIAGTSYTFGQGAIPTTIVTKGKTISIGSAGLGFAKTTVQPPSAQPTAVLILGGDVYSAIGSSVAVIDGQSITYGSGIDQMTTVFNGEALTIGPDGITQSRTTLGGPSRPTGTQIGIAGGLAVTEIGASIIVIQSTTFTIGPGADTITAVINGETIIADPNDIDIGTITTISYPLNPTSRAVTAGGITLTEVGSSRVVIGGSTYTVGNGAPTTTRTINGETISIGPGGVGFSTTTVVPASATGKKNGTDQKPLAQSQVLPKSISPIYMQSEFTESSTRAVDTTHVSESSPTIQHGFLPDQLPSAGSPSSPNEEQGDSAAADVRGASGDAVEELSRLNLGEDMSNRPKPSFQRIAEYENALSPSPPRKQSEGPGFKVVKRKTNSVDGPQLDTFPNEVLTHILSHLPAASLSAVSLVSRRFYNLVTTPHAWRIAFARFFPGQDAIEDASSLHGNRRGSDQEERETLRVEQRLFTRLTGLASWRSEYILRTRLLRSLGRGKPAQIAPGHGASSRSNSAANNANAVVTYSSQLFSTINHIHAVFGNGKKSPRFIHGTDETGTACTSDPNIGKIDNWGLSDPQSLPQFADLFLGDLPYGAGEGPAGLPNTMDVSQPFGLVYGEGFPGGQAYYRSSDEMRGRFLEQIYDFSDLASGIPQIPGLTEAISSVWIAKSTSVPNATDNLIGILCGSTFGIVTAYSLGGDSAQGRRIGKGQVTARWIISPGVPIISIKVDDSYDNTRKAAGRIWAVALNALGEVYYLTEPPSSSSIDAKLDGFVSNKNAWDAGRTTYWHLVEPTRRTARDDPYHEAQIHGSYSPRSSSKAMNLSREQIIAESVEIQRFLKFRPFHFRKWCEGWDMRRKLEIDFGGDDGNGAGEGVFVIGCGFEDNEPAEIKRFTRWNAEQASLEEYPQPKTPLQASQATPYASLFGGGKVDLIAKDPLPFKSPASPMSPNRKTGLSTLVEEWRSSSLSLKDQPNVEITTSAIDMSTHALSTIQEDPLRTVNGTSAISSPFSTPVENSISSTADIPGHRARFLAVGTKTGEIIMWNMRGPQSTNSVLVNELRPLRTVRTESPQISCLALSALYLVHGGNDGLVQAWDPLASTLQPVRTLNSRFSSRARRRLVQAEASIYGVGINLYAAGAIAIDPDPTVLRGMVSLGTHLRYWSYSSSAADQYNSKKRKLRRSSERGHNSGPDRFTNTGRGALMDYIATEQEELQAEKTRRAREEARLAGRFGVGLGGLTEDEALRYAEMVSAEAFQKDEERRISDAGYFADSPPGDSSSAQGDWRSETITPNDSITSCTVSPRKDTKTDDELNHDIEEAIRLSLLDGLNDDNRSPRASGSGGYDIPFTYKQKKSTRSTSSSPSTSKASQRRTKAKGSSSQATSKGLEGIAADDLDFALQLSLAEEQSRIESAGAQNNTPPSSGFQGDEFPSLEVKGKGKGRAN</sequence>
<feature type="compositionally biased region" description="Polar residues" evidence="1">
    <location>
        <begin position="1948"/>
        <end position="1959"/>
    </location>
</feature>
<feature type="compositionally biased region" description="Polar residues" evidence="1">
    <location>
        <begin position="839"/>
        <end position="848"/>
    </location>
</feature>
<feature type="region of interest" description="Disordered" evidence="1">
    <location>
        <begin position="1942"/>
        <end position="1978"/>
    </location>
</feature>
<feature type="compositionally biased region" description="Gly residues" evidence="1">
    <location>
        <begin position="366"/>
        <end position="392"/>
    </location>
</feature>
<feature type="region of interest" description="Disordered" evidence="1">
    <location>
        <begin position="810"/>
        <end position="864"/>
    </location>
</feature>
<feature type="region of interest" description="Disordered" evidence="1">
    <location>
        <begin position="1708"/>
        <end position="1734"/>
    </location>
</feature>
<dbReference type="InterPro" id="IPR036047">
    <property type="entry name" value="F-box-like_dom_sf"/>
</dbReference>
<feature type="compositionally biased region" description="Polar residues" evidence="1">
    <location>
        <begin position="1810"/>
        <end position="1835"/>
    </location>
</feature>
<dbReference type="InterPro" id="IPR001810">
    <property type="entry name" value="F-box_dom"/>
</dbReference>
<feature type="region of interest" description="Disordered" evidence="1">
    <location>
        <begin position="1862"/>
        <end position="1922"/>
    </location>
</feature>
<evidence type="ECO:0000259" key="3">
    <source>
        <dbReference type="PROSITE" id="PS50181"/>
    </source>
</evidence>
<feature type="region of interest" description="Disordered" evidence="1">
    <location>
        <begin position="118"/>
        <end position="139"/>
    </location>
</feature>
<protein>
    <submittedName>
        <fullName evidence="4">F-box and wd domain protein</fullName>
    </submittedName>
</protein>
<evidence type="ECO:0000256" key="2">
    <source>
        <dbReference type="SAM" id="SignalP"/>
    </source>
</evidence>
<evidence type="ECO:0000313" key="5">
    <source>
        <dbReference type="Proteomes" id="UP001629113"/>
    </source>
</evidence>
<comment type="caution">
    <text evidence="4">The sequence shown here is derived from an EMBL/GenBank/DDBJ whole genome shotgun (WGS) entry which is preliminary data.</text>
</comment>
<dbReference type="CDD" id="cd09917">
    <property type="entry name" value="F-box_SF"/>
    <property type="match status" value="1"/>
</dbReference>
<evidence type="ECO:0000313" key="4">
    <source>
        <dbReference type="EMBL" id="KAL3427349.1"/>
    </source>
</evidence>
<dbReference type="EMBL" id="JBFCZG010000001">
    <property type="protein sequence ID" value="KAL3427349.1"/>
    <property type="molecule type" value="Genomic_DNA"/>
</dbReference>
<feature type="compositionally biased region" description="Low complexity" evidence="1">
    <location>
        <begin position="1891"/>
        <end position="1902"/>
    </location>
</feature>
<feature type="region of interest" description="Disordered" evidence="1">
    <location>
        <begin position="776"/>
        <end position="795"/>
    </location>
</feature>
<dbReference type="SMART" id="SM00256">
    <property type="entry name" value="FBOX"/>
    <property type="match status" value="1"/>
</dbReference>
<feature type="region of interest" description="Disordered" evidence="1">
    <location>
        <begin position="51"/>
        <end position="79"/>
    </location>
</feature>
<feature type="region of interest" description="Disordered" evidence="1">
    <location>
        <begin position="241"/>
        <end position="453"/>
    </location>
</feature>
<feature type="compositionally biased region" description="Gly residues" evidence="1">
    <location>
        <begin position="313"/>
        <end position="359"/>
    </location>
</feature>
<reference evidence="4 5" key="1">
    <citation type="submission" date="2024-06" db="EMBL/GenBank/DDBJ databases">
        <title>Complete genome of Phlyctema vagabunda strain 19-DSS-EL-015.</title>
        <authorList>
            <person name="Fiorenzani C."/>
        </authorList>
    </citation>
    <scope>NUCLEOTIDE SEQUENCE [LARGE SCALE GENOMIC DNA]</scope>
    <source>
        <strain evidence="4 5">19-DSS-EL-015</strain>
    </source>
</reference>
<evidence type="ECO:0000256" key="1">
    <source>
        <dbReference type="SAM" id="MobiDB-lite"/>
    </source>
</evidence>
<accession>A0ABR4PVF1</accession>
<keyword evidence="2" id="KW-0732">Signal</keyword>
<dbReference type="Pfam" id="PF12937">
    <property type="entry name" value="F-box-like"/>
    <property type="match status" value="1"/>
</dbReference>
<feature type="compositionally biased region" description="Polar residues" evidence="1">
    <location>
        <begin position="810"/>
        <end position="828"/>
    </location>
</feature>
<dbReference type="Gene3D" id="1.20.1280.50">
    <property type="match status" value="1"/>
</dbReference>
<dbReference type="InterPro" id="IPR036322">
    <property type="entry name" value="WD40_repeat_dom_sf"/>
</dbReference>
<feature type="compositionally biased region" description="Low complexity" evidence="1">
    <location>
        <begin position="51"/>
        <end position="71"/>
    </location>
</feature>
<feature type="region of interest" description="Disordered" evidence="1">
    <location>
        <begin position="1801"/>
        <end position="1847"/>
    </location>
</feature>
<dbReference type="Gene3D" id="2.130.10.10">
    <property type="entry name" value="YVTN repeat-like/Quinoprotein amine dehydrogenase"/>
    <property type="match status" value="1"/>
</dbReference>
<dbReference type="PROSITE" id="PS50181">
    <property type="entry name" value="FBOX"/>
    <property type="match status" value="1"/>
</dbReference>
<feature type="chain" id="PRO_5045245766" evidence="2">
    <location>
        <begin position="24"/>
        <end position="1978"/>
    </location>
</feature>
<dbReference type="SUPFAM" id="SSF50978">
    <property type="entry name" value="WD40 repeat-like"/>
    <property type="match status" value="1"/>
</dbReference>
<dbReference type="PANTHER" id="PTHR10223:SF2">
    <property type="entry name" value="F-BOX AND WD DOMAIN PROTEIN (AFU_ORTHOLOGUE AFUA_6G11400)"/>
    <property type="match status" value="1"/>
</dbReference>
<feature type="compositionally biased region" description="Basic and acidic residues" evidence="1">
    <location>
        <begin position="1837"/>
        <end position="1847"/>
    </location>
</feature>
<dbReference type="SUPFAM" id="SSF81383">
    <property type="entry name" value="F-box domain"/>
    <property type="match status" value="1"/>
</dbReference>
<feature type="signal peptide" evidence="2">
    <location>
        <begin position="1"/>
        <end position="23"/>
    </location>
</feature>
<dbReference type="InterPro" id="IPR027040">
    <property type="entry name" value="PSMD4"/>
</dbReference>
<gene>
    <name evidence="4" type="ORF">PVAG01_00858</name>
</gene>
<proteinExistence type="predicted"/>
<name>A0ABR4PVF1_9HELO</name>
<feature type="compositionally biased region" description="Polar residues" evidence="1">
    <location>
        <begin position="118"/>
        <end position="133"/>
    </location>
</feature>
<keyword evidence="5" id="KW-1185">Reference proteome</keyword>
<organism evidence="4 5">
    <name type="scientific">Phlyctema vagabunda</name>
    <dbReference type="NCBI Taxonomy" id="108571"/>
    <lineage>
        <taxon>Eukaryota</taxon>
        <taxon>Fungi</taxon>
        <taxon>Dikarya</taxon>
        <taxon>Ascomycota</taxon>
        <taxon>Pezizomycotina</taxon>
        <taxon>Leotiomycetes</taxon>
        <taxon>Helotiales</taxon>
        <taxon>Dermateaceae</taxon>
        <taxon>Phlyctema</taxon>
    </lineage>
</organism>
<dbReference type="Proteomes" id="UP001629113">
    <property type="component" value="Unassembled WGS sequence"/>
</dbReference>
<feature type="compositionally biased region" description="Low complexity" evidence="1">
    <location>
        <begin position="393"/>
        <end position="427"/>
    </location>
</feature>
<feature type="compositionally biased region" description="Low complexity" evidence="1">
    <location>
        <begin position="435"/>
        <end position="453"/>
    </location>
</feature>
<dbReference type="InterPro" id="IPR015943">
    <property type="entry name" value="WD40/YVTN_repeat-like_dom_sf"/>
</dbReference>
<dbReference type="PANTHER" id="PTHR10223">
    <property type="entry name" value="26S PROTEASOME NON-ATPASE REGULATORY SUBUNIT 4"/>
    <property type="match status" value="1"/>
</dbReference>
<feature type="domain" description="F-box" evidence="3">
    <location>
        <begin position="922"/>
        <end position="968"/>
    </location>
</feature>